<evidence type="ECO:0000256" key="5">
    <source>
        <dbReference type="ARBA" id="ARBA00013220"/>
    </source>
</evidence>
<accession>A0A507E894</accession>
<keyword evidence="8" id="KW-0746">Sphingolipid metabolism</keyword>
<keyword evidence="10" id="KW-0012">Acyltransferase</keyword>
<evidence type="ECO:0000256" key="1">
    <source>
        <dbReference type="ARBA" id="ARBA00001933"/>
    </source>
</evidence>
<dbReference type="GO" id="GO:0005783">
    <property type="term" value="C:endoplasmic reticulum"/>
    <property type="evidence" value="ECO:0007669"/>
    <property type="project" value="TreeGrafter"/>
</dbReference>
<dbReference type="AlphaFoldDB" id="A0A507E894"/>
<comment type="similarity">
    <text evidence="4">Belongs to the class-II pyridoxal-phosphate-dependent aminotransferase family.</text>
</comment>
<dbReference type="PANTHER" id="PTHR13693">
    <property type="entry name" value="CLASS II AMINOTRANSFERASE/8-AMINO-7-OXONONANOATE SYNTHASE"/>
    <property type="match status" value="1"/>
</dbReference>
<dbReference type="Gene3D" id="3.40.640.10">
    <property type="entry name" value="Type I PLP-dependent aspartate aminotransferase-like (Major domain)"/>
    <property type="match status" value="1"/>
</dbReference>
<comment type="cofactor">
    <cofactor evidence="1">
        <name>pyridoxal 5'-phosphate</name>
        <dbReference type="ChEBI" id="CHEBI:597326"/>
    </cofactor>
</comment>
<sequence length="524" mass="57530">MSKLGTYAGPFVNEAARDFADSLVTAVNTTASVASHIYAKIPGSRIFARYVHASYQNDPYRSLLEACLVLFMIWYFVGKKHQPGKQNIETPLTEKEVQELIDEWDPEPLVAPLSEAQRMELDKTPVISGPSGSKVKLLDGKERLNFASYNFVGAMNQESTKESAISALRKYGVGTCGPCGFYGTLDVHMELERDLARFMGVEGAIVYSQGFSTIGSVIPAFAKRGDIIVADAGVSFAVQIGLRISRSIVKYYKHNDMQDLERVLQQLAKERKLKKKPLTRQFIVVEGLYADHGDICPLPELIELKNKYKYRLILEESFSIGVLGDRGAGVCDHYGIPATEVEIISASISNAIGSAGGFCCGSKEIVEHQRLGGQSYVFSASMPAMLAVSGIEGVKYLEAHPEAFTTLRQNAAVMRSALKKSLGQPQIVDIGGDVESPVIHLRLIHTSHFENRADQDRTLQEVVDEIIRNGVLVTRAKHVTDHEVINEPQPSIRIAVSAAHTKKEVEKAATVVAAALKKVLKARR</sequence>
<evidence type="ECO:0000259" key="11">
    <source>
        <dbReference type="Pfam" id="PF00155"/>
    </source>
</evidence>
<organism evidence="12 13">
    <name type="scientific">Powellomyces hirtus</name>
    <dbReference type="NCBI Taxonomy" id="109895"/>
    <lineage>
        <taxon>Eukaryota</taxon>
        <taxon>Fungi</taxon>
        <taxon>Fungi incertae sedis</taxon>
        <taxon>Chytridiomycota</taxon>
        <taxon>Chytridiomycota incertae sedis</taxon>
        <taxon>Chytridiomycetes</taxon>
        <taxon>Spizellomycetales</taxon>
        <taxon>Powellomycetaceae</taxon>
        <taxon>Powellomyces</taxon>
    </lineage>
</organism>
<dbReference type="GO" id="GO:0030170">
    <property type="term" value="F:pyridoxal phosphate binding"/>
    <property type="evidence" value="ECO:0007669"/>
    <property type="project" value="InterPro"/>
</dbReference>
<protein>
    <recommendedName>
        <fullName evidence="5">serine C-palmitoyltransferase</fullName>
        <ecNumber evidence="5">2.3.1.50</ecNumber>
    </recommendedName>
</protein>
<dbReference type="SUPFAM" id="SSF53383">
    <property type="entry name" value="PLP-dependent transferases"/>
    <property type="match status" value="1"/>
</dbReference>
<evidence type="ECO:0000256" key="7">
    <source>
        <dbReference type="ARBA" id="ARBA00022898"/>
    </source>
</evidence>
<comment type="caution">
    <text evidence="12">The sequence shown here is derived from an EMBL/GenBank/DDBJ whole genome shotgun (WGS) entry which is preliminary data.</text>
</comment>
<evidence type="ECO:0000313" key="13">
    <source>
        <dbReference type="Proteomes" id="UP000318582"/>
    </source>
</evidence>
<reference evidence="12 13" key="1">
    <citation type="journal article" date="2019" name="Sci. Rep.">
        <title>Comparative genomics of chytrid fungi reveal insights into the obligate biotrophic and pathogenic lifestyle of Synchytrium endobioticum.</title>
        <authorList>
            <person name="van de Vossenberg B.T.L.H."/>
            <person name="Warris S."/>
            <person name="Nguyen H.D.T."/>
            <person name="van Gent-Pelzer M.P.E."/>
            <person name="Joly D.L."/>
            <person name="van de Geest H.C."/>
            <person name="Bonants P.J.M."/>
            <person name="Smith D.S."/>
            <person name="Levesque C.A."/>
            <person name="van der Lee T.A.J."/>
        </authorList>
    </citation>
    <scope>NUCLEOTIDE SEQUENCE [LARGE SCALE GENOMIC DNA]</scope>
    <source>
        <strain evidence="12 13">CBS 809.83</strain>
    </source>
</reference>
<keyword evidence="9" id="KW-0443">Lipid metabolism</keyword>
<gene>
    <name evidence="12" type="ORF">PhCBS80983_g02383</name>
</gene>
<keyword evidence="6" id="KW-0808">Transferase</keyword>
<evidence type="ECO:0000256" key="6">
    <source>
        <dbReference type="ARBA" id="ARBA00022679"/>
    </source>
</evidence>
<evidence type="ECO:0000256" key="8">
    <source>
        <dbReference type="ARBA" id="ARBA00022919"/>
    </source>
</evidence>
<evidence type="ECO:0000256" key="9">
    <source>
        <dbReference type="ARBA" id="ARBA00023098"/>
    </source>
</evidence>
<dbReference type="InterPro" id="IPR050087">
    <property type="entry name" value="AON_synthase_class-II"/>
</dbReference>
<evidence type="ECO:0000256" key="3">
    <source>
        <dbReference type="ARBA" id="ARBA00004991"/>
    </source>
</evidence>
<name>A0A507E894_9FUNG</name>
<comment type="pathway">
    <text evidence="2">Lipid metabolism; sphingolipid metabolism.</text>
</comment>
<dbReference type="InterPro" id="IPR004839">
    <property type="entry name" value="Aminotransferase_I/II_large"/>
</dbReference>
<dbReference type="Proteomes" id="UP000318582">
    <property type="component" value="Unassembled WGS sequence"/>
</dbReference>
<dbReference type="PANTHER" id="PTHR13693:SF2">
    <property type="entry name" value="SERINE PALMITOYLTRANSFERASE 1"/>
    <property type="match status" value="1"/>
</dbReference>
<dbReference type="GO" id="GO:0046512">
    <property type="term" value="P:sphingosine biosynthetic process"/>
    <property type="evidence" value="ECO:0007669"/>
    <property type="project" value="TreeGrafter"/>
</dbReference>
<dbReference type="EMBL" id="QEAQ01000024">
    <property type="protein sequence ID" value="TPX59515.1"/>
    <property type="molecule type" value="Genomic_DNA"/>
</dbReference>
<dbReference type="InterPro" id="IPR015422">
    <property type="entry name" value="PyrdxlP-dep_Trfase_small"/>
</dbReference>
<dbReference type="GO" id="GO:0046513">
    <property type="term" value="P:ceramide biosynthetic process"/>
    <property type="evidence" value="ECO:0007669"/>
    <property type="project" value="TreeGrafter"/>
</dbReference>
<dbReference type="InterPro" id="IPR015421">
    <property type="entry name" value="PyrdxlP-dep_Trfase_major"/>
</dbReference>
<keyword evidence="7" id="KW-0663">Pyridoxal phosphate</keyword>
<dbReference type="STRING" id="109895.A0A507E894"/>
<evidence type="ECO:0000256" key="4">
    <source>
        <dbReference type="ARBA" id="ARBA00008392"/>
    </source>
</evidence>
<dbReference type="GO" id="GO:0004758">
    <property type="term" value="F:serine C-palmitoyltransferase activity"/>
    <property type="evidence" value="ECO:0007669"/>
    <property type="project" value="TreeGrafter"/>
</dbReference>
<evidence type="ECO:0000256" key="10">
    <source>
        <dbReference type="ARBA" id="ARBA00023315"/>
    </source>
</evidence>
<dbReference type="GO" id="GO:0016020">
    <property type="term" value="C:membrane"/>
    <property type="evidence" value="ECO:0007669"/>
    <property type="project" value="GOC"/>
</dbReference>
<dbReference type="EC" id="2.3.1.50" evidence="5"/>
<proteinExistence type="inferred from homology"/>
<feature type="domain" description="Aminotransferase class I/classII large" evidence="11">
    <location>
        <begin position="144"/>
        <end position="510"/>
    </location>
</feature>
<dbReference type="InterPro" id="IPR015424">
    <property type="entry name" value="PyrdxlP-dep_Trfase"/>
</dbReference>
<evidence type="ECO:0000256" key="2">
    <source>
        <dbReference type="ARBA" id="ARBA00004760"/>
    </source>
</evidence>
<comment type="pathway">
    <text evidence="3">Sphingolipid metabolism.</text>
</comment>
<dbReference type="Gene3D" id="3.90.1150.10">
    <property type="entry name" value="Aspartate Aminotransferase, domain 1"/>
    <property type="match status" value="1"/>
</dbReference>
<evidence type="ECO:0000313" key="12">
    <source>
        <dbReference type="EMBL" id="TPX59515.1"/>
    </source>
</evidence>
<dbReference type="Pfam" id="PF00155">
    <property type="entry name" value="Aminotran_1_2"/>
    <property type="match status" value="1"/>
</dbReference>
<keyword evidence="13" id="KW-1185">Reference proteome</keyword>